<comment type="caution">
    <text evidence="2">The sequence shown here is derived from an EMBL/GenBank/DDBJ whole genome shotgun (WGS) entry which is preliminary data.</text>
</comment>
<name>A0AAV0H0D0_9ROSI</name>
<proteinExistence type="predicted"/>
<accession>A0AAV0H0D0</accession>
<evidence type="ECO:0000313" key="2">
    <source>
        <dbReference type="EMBL" id="CAI0378734.1"/>
    </source>
</evidence>
<protein>
    <submittedName>
        <fullName evidence="2">Uncharacterized protein</fullName>
    </submittedName>
</protein>
<dbReference type="EMBL" id="CAMGYJ010000002">
    <property type="protein sequence ID" value="CAI0378734.1"/>
    <property type="molecule type" value="Genomic_DNA"/>
</dbReference>
<sequence>MPTPSPKRSLPTLSICQFAIPFAFYKVGVGGENSSDEGGSGGLVNNIVKGPWSREEDALLAKLFASLLLGSDYGSRWFEDHSRHVVNKFHEEQTAKEAIAAEEEGEGEKEDEEQAGQMSKYDDDLIIRRGKKHIKLPADCLSMALGLVDDAINASALLMMLMVSSKITGNLGLLCFREAEGITLTGSCEVWGLLFI</sequence>
<feature type="compositionally biased region" description="Acidic residues" evidence="1">
    <location>
        <begin position="100"/>
        <end position="114"/>
    </location>
</feature>
<dbReference type="AlphaFoldDB" id="A0AAV0H0D0"/>
<evidence type="ECO:0000256" key="1">
    <source>
        <dbReference type="SAM" id="MobiDB-lite"/>
    </source>
</evidence>
<dbReference type="Proteomes" id="UP001154282">
    <property type="component" value="Unassembled WGS sequence"/>
</dbReference>
<keyword evidence="3" id="KW-1185">Reference proteome</keyword>
<feature type="region of interest" description="Disordered" evidence="1">
    <location>
        <begin position="99"/>
        <end position="118"/>
    </location>
</feature>
<evidence type="ECO:0000313" key="3">
    <source>
        <dbReference type="Proteomes" id="UP001154282"/>
    </source>
</evidence>
<gene>
    <name evidence="2" type="ORF">LITE_LOCUS1991</name>
</gene>
<organism evidence="2 3">
    <name type="scientific">Linum tenue</name>
    <dbReference type="NCBI Taxonomy" id="586396"/>
    <lineage>
        <taxon>Eukaryota</taxon>
        <taxon>Viridiplantae</taxon>
        <taxon>Streptophyta</taxon>
        <taxon>Embryophyta</taxon>
        <taxon>Tracheophyta</taxon>
        <taxon>Spermatophyta</taxon>
        <taxon>Magnoliopsida</taxon>
        <taxon>eudicotyledons</taxon>
        <taxon>Gunneridae</taxon>
        <taxon>Pentapetalae</taxon>
        <taxon>rosids</taxon>
        <taxon>fabids</taxon>
        <taxon>Malpighiales</taxon>
        <taxon>Linaceae</taxon>
        <taxon>Linum</taxon>
    </lineage>
</organism>
<reference evidence="2" key="1">
    <citation type="submission" date="2022-08" db="EMBL/GenBank/DDBJ databases">
        <authorList>
            <person name="Gutierrez-Valencia J."/>
        </authorList>
    </citation>
    <scope>NUCLEOTIDE SEQUENCE</scope>
</reference>